<feature type="region of interest" description="Disordered" evidence="8">
    <location>
        <begin position="281"/>
        <end position="300"/>
    </location>
</feature>
<protein>
    <recommendedName>
        <fullName evidence="7">Structure-specific endonuclease subunit SLX4</fullName>
    </recommendedName>
</protein>
<dbReference type="AlphaFoldDB" id="A0A182R4Q0"/>
<dbReference type="VEuPathDB" id="VectorBase:AFUN001142"/>
<feature type="transmembrane region" description="Helical" evidence="9">
    <location>
        <begin position="26"/>
        <end position="49"/>
    </location>
</feature>
<dbReference type="PANTHER" id="PTHR21541">
    <property type="entry name" value="BTB POZ DOMAIN CONTAINING 12"/>
    <property type="match status" value="1"/>
</dbReference>
<feature type="compositionally biased region" description="Basic and acidic residues" evidence="8">
    <location>
        <begin position="999"/>
        <end position="1009"/>
    </location>
</feature>
<evidence type="ECO:0000256" key="8">
    <source>
        <dbReference type="SAM" id="MobiDB-lite"/>
    </source>
</evidence>
<organism evidence="10">
    <name type="scientific">Anopheles funestus</name>
    <name type="common">African malaria mosquito</name>
    <dbReference type="NCBI Taxonomy" id="62324"/>
    <lineage>
        <taxon>Eukaryota</taxon>
        <taxon>Metazoa</taxon>
        <taxon>Ecdysozoa</taxon>
        <taxon>Arthropoda</taxon>
        <taxon>Hexapoda</taxon>
        <taxon>Insecta</taxon>
        <taxon>Pterygota</taxon>
        <taxon>Neoptera</taxon>
        <taxon>Endopterygota</taxon>
        <taxon>Diptera</taxon>
        <taxon>Nematocera</taxon>
        <taxon>Culicoidea</taxon>
        <taxon>Culicidae</taxon>
        <taxon>Anophelinae</taxon>
        <taxon>Anopheles</taxon>
    </lineage>
</organism>
<dbReference type="GO" id="GO:0000712">
    <property type="term" value="P:resolution of meiotic recombination intermediates"/>
    <property type="evidence" value="ECO:0007669"/>
    <property type="project" value="TreeGrafter"/>
</dbReference>
<evidence type="ECO:0000313" key="10">
    <source>
        <dbReference type="EnsemblMetazoa" id="AFUN001142-PA"/>
    </source>
</evidence>
<evidence type="ECO:0000256" key="2">
    <source>
        <dbReference type="ARBA" id="ARBA00006661"/>
    </source>
</evidence>
<dbReference type="CDD" id="cd22999">
    <property type="entry name" value="SAP_SLX4"/>
    <property type="match status" value="1"/>
</dbReference>
<dbReference type="Pfam" id="PF09494">
    <property type="entry name" value="Slx4"/>
    <property type="match status" value="1"/>
</dbReference>
<keyword evidence="9" id="KW-1133">Transmembrane helix</keyword>
<accession>A0A182R4Q0</accession>
<comment type="similarity">
    <text evidence="2">Belongs to the SLX4 family.</text>
</comment>
<keyword evidence="5" id="KW-0234">DNA repair</keyword>
<keyword evidence="3" id="KW-0227">DNA damage</keyword>
<keyword evidence="4" id="KW-0233">DNA recombination</keyword>
<dbReference type="GO" id="GO:0033557">
    <property type="term" value="C:Slx1-Slx4 complex"/>
    <property type="evidence" value="ECO:0007669"/>
    <property type="project" value="InterPro"/>
</dbReference>
<feature type="region of interest" description="Disordered" evidence="8">
    <location>
        <begin position="978"/>
        <end position="1009"/>
    </location>
</feature>
<feature type="compositionally biased region" description="Basic and acidic residues" evidence="8">
    <location>
        <begin position="133"/>
        <end position="149"/>
    </location>
</feature>
<dbReference type="PANTHER" id="PTHR21541:SF3">
    <property type="entry name" value="STRUCTURE-SPECIFIC ENDONUCLEASE SUBUNIT SLX4"/>
    <property type="match status" value="1"/>
</dbReference>
<comment type="subcellular location">
    <subcellularLocation>
        <location evidence="1">Nucleus</location>
    </subcellularLocation>
</comment>
<proteinExistence type="inferred from homology"/>
<keyword evidence="9" id="KW-0472">Membrane</keyword>
<evidence type="ECO:0000256" key="5">
    <source>
        <dbReference type="ARBA" id="ARBA00023204"/>
    </source>
</evidence>
<name>A0A182R4Q0_ANOFN</name>
<feature type="region of interest" description="Disordered" evidence="8">
    <location>
        <begin position="132"/>
        <end position="172"/>
    </location>
</feature>
<dbReference type="EnsemblMetazoa" id="AFUN001142-RA">
    <property type="protein sequence ID" value="AFUN001142-PA"/>
    <property type="gene ID" value="AFUN001142"/>
</dbReference>
<dbReference type="InterPro" id="IPR018574">
    <property type="entry name" value="Structure-sp_endonuc_su_Slx4"/>
</dbReference>
<evidence type="ECO:0000256" key="6">
    <source>
        <dbReference type="ARBA" id="ARBA00023242"/>
    </source>
</evidence>
<keyword evidence="9" id="KW-0812">Transmembrane</keyword>
<evidence type="ECO:0000256" key="7">
    <source>
        <dbReference type="ARBA" id="ARBA00029496"/>
    </source>
</evidence>
<evidence type="ECO:0000256" key="4">
    <source>
        <dbReference type="ARBA" id="ARBA00023172"/>
    </source>
</evidence>
<feature type="region of interest" description="Disordered" evidence="8">
    <location>
        <begin position="184"/>
        <end position="232"/>
    </location>
</feature>
<sequence length="1227" mass="139897">MGGVDTSGWKPRRTKGTVIYNTRNQFAWVVIAAGTAIFATFYTVASYIGGDDLRQRMRRDFYEKTEEEIDRRNLMRFSLIAPKRGDTIRKLLENEKEEQAKNTDSTVITQTSKYFNNRVEKTCTNEETFILIHSEDSGEDNGKPKEQSSRRRTQKPPKLCPNDGPKLPKLRKKTCDGNRLISNFLSSQTNRIPAEDNDFEEDKPGPGAQSKQTKVQRVTKKTTKAPKQIKNQSDIRKVFKKYKSDHELLNELLKEHSTSEHIDPEQLQIALAMSRSLIDQDCDQKPTTSGESRDRDFSVASCSGSSEERRIVSIRTTLEQFGFRCKNSYTDYDLNVIFGSASSKNVKKIKHKRATNLQFRSKEELAAFIDNQVKKLIPLRTLENATSAGKLQDSRSIKSHLSNHFWIAQTELSSNQLMEKYYVPELLRANPAPVGCMLKDWSKIPGRDSTPDRYNDVPREKITASMDSPDLFNESEIIKRASKCGKIDKSLVNNIEAEKTKQECGMENEQKHYSQEMLVIRSSNESASVNLNVDSRVLKKSSNTIDSNNVEQRVEMFETTLHDMNQSLVSNKCNERQEELFALNDNSEEDKRNFVTECVLPAFYQSSENIFDDTDPDPIVSFEVFSSEEEKISAISQVRVVKKSASGDTGIAETAQQDRRKDIILEQNDANGLPNEEETDIESKTLENCHDPHVMEAWVSSKKDLSFHRLSIKARLREALEGNPDTIATVDLIENDPDFDKTISNLAHRNVNIQIGAQYTHLNNTQDDVLYISDDEVNHSICCVPAASYIESVKEKLGNTSKADLDVTITYNVAESIAQRGDNVNILPSKLECQPTEHEEPIMLACYSNDNGNEPVVGEINCAESTLAYLDHLVKEFNLPPLKSQQNAQNDNGNHQMSLETEICQETLCIKKHASKMYEQLSNRLHSYEEHKFENHDIDYEITASQSLLKDNVFSGGIGTTPARGLSKMKTCTTFDSPKNRSVLKRPVPETGYLSSSTPHEKDAPKLSGDNRFENKFNELKTAEVDIPETEYVIRTLNVNQKPPAYEDMSTSEIERELFKYGLKALQRSKAVRMLYYLFEMMHPYVMIVERYNIPMGNKDPHRKVKDVKEKHKQILTSYSSVVLKTPRKCAFKLDLNSTQFFLPSKPRKKMAWCGVPLHISFFNLVSECDQLQRQILRYEPVSLHQVDELLKDGGLRYETNDLRAFFDKHSITFRTASSNGERMAKE</sequence>
<dbReference type="VEuPathDB" id="VectorBase:AFUN2_011573"/>
<evidence type="ECO:0000256" key="1">
    <source>
        <dbReference type="ARBA" id="ARBA00004123"/>
    </source>
</evidence>
<keyword evidence="6" id="KW-0539">Nucleus</keyword>
<dbReference type="STRING" id="62324.A0A182R4Q0"/>
<evidence type="ECO:0000256" key="9">
    <source>
        <dbReference type="SAM" id="Phobius"/>
    </source>
</evidence>
<reference evidence="10" key="1">
    <citation type="submission" date="2020-05" db="UniProtKB">
        <authorList>
            <consortium name="EnsemblMetazoa"/>
        </authorList>
    </citation>
    <scope>IDENTIFICATION</scope>
    <source>
        <strain evidence="10">FUMOZ</strain>
    </source>
</reference>
<dbReference type="GO" id="GO:0006281">
    <property type="term" value="P:DNA repair"/>
    <property type="evidence" value="ECO:0007669"/>
    <property type="project" value="UniProtKB-KW"/>
</dbReference>
<evidence type="ECO:0000256" key="3">
    <source>
        <dbReference type="ARBA" id="ARBA00022763"/>
    </source>
</evidence>
<dbReference type="GO" id="GO:0006260">
    <property type="term" value="P:DNA replication"/>
    <property type="evidence" value="ECO:0007669"/>
    <property type="project" value="InterPro"/>
</dbReference>